<keyword evidence="4" id="KW-0531">Neurotransmitter degradation</keyword>
<dbReference type="PROSITE" id="PS00941">
    <property type="entry name" value="CARBOXYLESTERASE_B_2"/>
    <property type="match status" value="1"/>
</dbReference>
<dbReference type="CDD" id="cd00312">
    <property type="entry name" value="Esterase_lipase"/>
    <property type="match status" value="1"/>
</dbReference>
<proteinExistence type="inferred from homology"/>
<accession>A0AAQ4FMA3</accession>
<name>A0AAQ4FMA3_AMBAM</name>
<dbReference type="GO" id="GO:0019695">
    <property type="term" value="P:choline metabolic process"/>
    <property type="evidence" value="ECO:0007669"/>
    <property type="project" value="TreeGrafter"/>
</dbReference>
<feature type="signal peptide" evidence="10">
    <location>
        <begin position="1"/>
        <end position="16"/>
    </location>
</feature>
<organism evidence="12 13">
    <name type="scientific">Amblyomma americanum</name>
    <name type="common">Lone star tick</name>
    <dbReference type="NCBI Taxonomy" id="6943"/>
    <lineage>
        <taxon>Eukaryota</taxon>
        <taxon>Metazoa</taxon>
        <taxon>Ecdysozoa</taxon>
        <taxon>Arthropoda</taxon>
        <taxon>Chelicerata</taxon>
        <taxon>Arachnida</taxon>
        <taxon>Acari</taxon>
        <taxon>Parasitiformes</taxon>
        <taxon>Ixodida</taxon>
        <taxon>Ixodoidea</taxon>
        <taxon>Ixodidae</taxon>
        <taxon>Amblyomminae</taxon>
        <taxon>Amblyomma</taxon>
    </lineage>
</organism>
<dbReference type="InterPro" id="IPR019819">
    <property type="entry name" value="Carboxylesterase_B_CS"/>
</dbReference>
<feature type="domain" description="Carboxylesterase type B" evidence="11">
    <location>
        <begin position="33"/>
        <end position="579"/>
    </location>
</feature>
<dbReference type="PROSITE" id="PS00122">
    <property type="entry name" value="CARBOXYLESTERASE_B_1"/>
    <property type="match status" value="1"/>
</dbReference>
<comment type="function">
    <text evidence="7">Rapidly hydrolyzes choline released into the synapse.</text>
</comment>
<keyword evidence="3 10" id="KW-0378">Hydrolase</keyword>
<reference evidence="12 13" key="1">
    <citation type="journal article" date="2023" name="Arcadia Sci">
        <title>De novo assembly of a long-read Amblyomma americanum tick genome.</title>
        <authorList>
            <person name="Chou S."/>
            <person name="Poskanzer K.E."/>
            <person name="Rollins M."/>
            <person name="Thuy-Boun P.S."/>
        </authorList>
    </citation>
    <scope>NUCLEOTIDE SEQUENCE [LARGE SCALE GENOMIC DNA]</scope>
    <source>
        <strain evidence="12">F_SG_1</strain>
        <tissue evidence="12">Salivary glands</tissue>
    </source>
</reference>
<evidence type="ECO:0000256" key="10">
    <source>
        <dbReference type="RuleBase" id="RU361235"/>
    </source>
</evidence>
<dbReference type="GO" id="GO:0003990">
    <property type="term" value="F:acetylcholinesterase activity"/>
    <property type="evidence" value="ECO:0007669"/>
    <property type="project" value="UniProtKB-EC"/>
</dbReference>
<comment type="similarity">
    <text evidence="1 10">Belongs to the type-B carboxylesterase/lipase family.</text>
</comment>
<keyword evidence="5" id="KW-1015">Disulfide bond</keyword>
<keyword evidence="10" id="KW-0732">Signal</keyword>
<dbReference type="Gene3D" id="3.40.50.1820">
    <property type="entry name" value="alpha/beta hydrolase"/>
    <property type="match status" value="1"/>
</dbReference>
<gene>
    <name evidence="12" type="ORF">V5799_022354</name>
</gene>
<feature type="active site" description="Charge relay system" evidence="9">
    <location>
        <position position="470"/>
    </location>
</feature>
<dbReference type="SUPFAM" id="SSF53474">
    <property type="entry name" value="alpha/beta-Hydrolases"/>
    <property type="match status" value="1"/>
</dbReference>
<dbReference type="InterPro" id="IPR002018">
    <property type="entry name" value="CarbesteraseB"/>
</dbReference>
<evidence type="ECO:0000256" key="2">
    <source>
        <dbReference type="ARBA" id="ARBA00022487"/>
    </source>
</evidence>
<evidence type="ECO:0000313" key="13">
    <source>
        <dbReference type="Proteomes" id="UP001321473"/>
    </source>
</evidence>
<comment type="catalytic activity">
    <reaction evidence="8">
        <text>acetylcholine + H2O = choline + acetate + H(+)</text>
        <dbReference type="Rhea" id="RHEA:17561"/>
        <dbReference type="ChEBI" id="CHEBI:15354"/>
        <dbReference type="ChEBI" id="CHEBI:15355"/>
        <dbReference type="ChEBI" id="CHEBI:15377"/>
        <dbReference type="ChEBI" id="CHEBI:15378"/>
        <dbReference type="ChEBI" id="CHEBI:30089"/>
        <dbReference type="EC" id="3.1.1.7"/>
    </reaction>
</comment>
<dbReference type="EMBL" id="JARKHS020001340">
    <property type="protein sequence ID" value="KAK8787871.1"/>
    <property type="molecule type" value="Genomic_DNA"/>
</dbReference>
<feature type="active site" description="Acyl-ester intermediate" evidence="9">
    <location>
        <position position="230"/>
    </location>
</feature>
<dbReference type="PRINTS" id="PR00878">
    <property type="entry name" value="CHOLNESTRASE"/>
</dbReference>
<dbReference type="GO" id="GO:0006581">
    <property type="term" value="P:acetylcholine catabolic process"/>
    <property type="evidence" value="ECO:0007669"/>
    <property type="project" value="TreeGrafter"/>
</dbReference>
<evidence type="ECO:0000256" key="5">
    <source>
        <dbReference type="ARBA" id="ARBA00023157"/>
    </source>
</evidence>
<feature type="active site" description="Charge relay system" evidence="9">
    <location>
        <position position="356"/>
    </location>
</feature>
<evidence type="ECO:0000256" key="7">
    <source>
        <dbReference type="ARBA" id="ARBA00037263"/>
    </source>
</evidence>
<dbReference type="GO" id="GO:0005886">
    <property type="term" value="C:plasma membrane"/>
    <property type="evidence" value="ECO:0007669"/>
    <property type="project" value="TreeGrafter"/>
</dbReference>
<evidence type="ECO:0000313" key="12">
    <source>
        <dbReference type="EMBL" id="KAK8787871.1"/>
    </source>
</evidence>
<dbReference type="Proteomes" id="UP001321473">
    <property type="component" value="Unassembled WGS sequence"/>
</dbReference>
<dbReference type="PANTHER" id="PTHR43918">
    <property type="entry name" value="ACETYLCHOLINESTERASE"/>
    <property type="match status" value="1"/>
</dbReference>
<dbReference type="Pfam" id="PF00135">
    <property type="entry name" value="COesterase"/>
    <property type="match status" value="1"/>
</dbReference>
<comment type="caution">
    <text evidence="12">The sequence shown here is derived from an EMBL/GenBank/DDBJ whole genome shotgun (WGS) entry which is preliminary data.</text>
</comment>
<protein>
    <recommendedName>
        <fullName evidence="10">Carboxylic ester hydrolase</fullName>
        <ecNumber evidence="10">3.1.1.-</ecNumber>
    </recommendedName>
</protein>
<dbReference type="PANTHER" id="PTHR43918:SF12">
    <property type="entry name" value="ACETYLCHOLINESTERASE 1"/>
    <property type="match status" value="1"/>
</dbReference>
<dbReference type="InterPro" id="IPR000997">
    <property type="entry name" value="Cholinesterase"/>
</dbReference>
<evidence type="ECO:0000256" key="3">
    <source>
        <dbReference type="ARBA" id="ARBA00022801"/>
    </source>
</evidence>
<keyword evidence="2" id="KW-0719">Serine esterase</keyword>
<dbReference type="FunFam" id="3.40.50.1820:FF:000029">
    <property type="entry name" value="Acetylcholinesterase"/>
    <property type="match status" value="1"/>
</dbReference>
<keyword evidence="6" id="KW-0325">Glycoprotein</keyword>
<dbReference type="EC" id="3.1.1.-" evidence="10"/>
<keyword evidence="13" id="KW-1185">Reference proteome</keyword>
<dbReference type="InterPro" id="IPR019826">
    <property type="entry name" value="Carboxylesterase_B_AS"/>
</dbReference>
<dbReference type="AlphaFoldDB" id="A0AAQ4FMA3"/>
<evidence type="ECO:0000256" key="1">
    <source>
        <dbReference type="ARBA" id="ARBA00005964"/>
    </source>
</evidence>
<dbReference type="InterPro" id="IPR029058">
    <property type="entry name" value="AB_hydrolase_fold"/>
</dbReference>
<feature type="chain" id="PRO_5042663142" description="Carboxylic ester hydrolase" evidence="10">
    <location>
        <begin position="17"/>
        <end position="662"/>
    </location>
</feature>
<dbReference type="InterPro" id="IPR050654">
    <property type="entry name" value="AChE-related_enzymes"/>
</dbReference>
<dbReference type="GO" id="GO:0005615">
    <property type="term" value="C:extracellular space"/>
    <property type="evidence" value="ECO:0007669"/>
    <property type="project" value="TreeGrafter"/>
</dbReference>
<evidence type="ECO:0000259" key="11">
    <source>
        <dbReference type="Pfam" id="PF00135"/>
    </source>
</evidence>
<evidence type="ECO:0000256" key="8">
    <source>
        <dbReference type="ARBA" id="ARBA00048484"/>
    </source>
</evidence>
<sequence length="662" mass="74146">MLLLLVAGVPVRPAAARKGHQHQQQQHHRPDPLVVHTAKGPVRGLATESPTGKPVDVFYGIPYAKPPVGRYRFRHPKPNDPWKGVLDATVKPKSCFQTVDTFFGDFRGSLMWNANTNMSEDCLTLNVWVPRPRPNASHPAAVLVWIYGGGFYSGTSTLDVYDGRALVSEERVLLVSMNYRVASLGFLCLDHPEVPGNAGLFDQLMALQWVQENIAAFGGNPKNVTLFGESAGAVSASMHLLSPLSRDLFSQAILQSGTAIAPWGVHDRQTALQSALRLAETLHCPHDERQLEAMLACLREQDPETIVNSETGNFGVVEFPFVPVVDGAFLDESPQESLAARNFKKTRLLLGSNRDEGTYFLIYYLTELFRRDESVYLGREDFVRAVRELNPLVGELAQQAIVFQYTDWLNPEDPIKNRDAVDKIVGDYHFTCSVVEWAHQYALAGSQVYAYYFTHRSSQSAWPQWMGVIHGEEIAFLFGEPLNKTLGYRPDEQALSRRMMRYWANFAKTGGKAGHRLRWRDVLDPLLRLLRRNPSLSEEGHWERIYWPVHTAHGKEYLTLAVNSSLVGYGHRAKYCAFWQQFLPRLVNLSENQPNMSATCTSGVSPSRRVPGWALLSLPMTLLLLLPPLLLSLLPLPPLAAEDASAAVAVVAAMVPRRRIWC</sequence>
<evidence type="ECO:0000256" key="4">
    <source>
        <dbReference type="ARBA" id="ARBA00022867"/>
    </source>
</evidence>
<evidence type="ECO:0000256" key="6">
    <source>
        <dbReference type="ARBA" id="ARBA00023180"/>
    </source>
</evidence>
<evidence type="ECO:0000256" key="9">
    <source>
        <dbReference type="PIRSR" id="PIRSR600997-1"/>
    </source>
</evidence>